<protein>
    <submittedName>
        <fullName evidence="1">Uncharacterized protein</fullName>
    </submittedName>
</protein>
<proteinExistence type="predicted"/>
<evidence type="ECO:0000313" key="1">
    <source>
        <dbReference type="EMBL" id="KRG11686.1"/>
    </source>
</evidence>
<gene>
    <name evidence="1" type="ORF">ACA29_16365</name>
</gene>
<reference evidence="1 2" key="1">
    <citation type="submission" date="2015-06" db="EMBL/GenBank/DDBJ databases">
        <title>Genome sequencing project of Bacillus galactosidilyticus PL133.</title>
        <authorList>
            <person name="Gaiero J."/>
            <person name="Nicol R."/>
            <person name="Habash M."/>
        </authorList>
    </citation>
    <scope>NUCLEOTIDE SEQUENCE [LARGE SCALE GENOMIC DNA]</scope>
    <source>
        <strain evidence="1 2">PL133</strain>
    </source>
</reference>
<organism evidence="1 2">
    <name type="scientific">Lederbergia galactosidilytica</name>
    <dbReference type="NCBI Taxonomy" id="217031"/>
    <lineage>
        <taxon>Bacteria</taxon>
        <taxon>Bacillati</taxon>
        <taxon>Bacillota</taxon>
        <taxon>Bacilli</taxon>
        <taxon>Bacillales</taxon>
        <taxon>Bacillaceae</taxon>
        <taxon>Lederbergia</taxon>
    </lineage>
</organism>
<dbReference type="AlphaFoldDB" id="A0A0Q9XTW8"/>
<dbReference type="Proteomes" id="UP000053881">
    <property type="component" value="Unassembled WGS sequence"/>
</dbReference>
<name>A0A0Q9XTW8_9BACI</name>
<evidence type="ECO:0000313" key="2">
    <source>
        <dbReference type="Proteomes" id="UP000053881"/>
    </source>
</evidence>
<dbReference type="PATRIC" id="fig|217031.4.peg.5552"/>
<sequence>MVFLTQTAHAITPKGSGKIKKLTIRLFVKDCTGTVYFTDILLQGGSIATGWVGHVSEIKWTLDG</sequence>
<dbReference type="EMBL" id="LGPB01000117">
    <property type="protein sequence ID" value="KRG11686.1"/>
    <property type="molecule type" value="Genomic_DNA"/>
</dbReference>
<comment type="caution">
    <text evidence="1">The sequence shown here is derived from an EMBL/GenBank/DDBJ whole genome shotgun (WGS) entry which is preliminary data.</text>
</comment>
<accession>A0A0Q9XTW8</accession>